<protein>
    <submittedName>
        <fullName evidence="2">TIGR03086 family protein</fullName>
    </submittedName>
</protein>
<dbReference type="InterPro" id="IPR017520">
    <property type="entry name" value="CHP03086"/>
</dbReference>
<evidence type="ECO:0000313" key="2">
    <source>
        <dbReference type="EMBL" id="MDQ2582618.1"/>
    </source>
</evidence>
<evidence type="ECO:0000259" key="1">
    <source>
        <dbReference type="Pfam" id="PF11716"/>
    </source>
</evidence>
<feature type="domain" description="Mycothiol-dependent maleylpyruvate isomerase metal-binding" evidence="1">
    <location>
        <begin position="10"/>
        <end position="128"/>
    </location>
</feature>
<gene>
    <name evidence="2" type="ORF">CKY47_01185</name>
</gene>
<comment type="caution">
    <text evidence="2">The sequence shown here is derived from an EMBL/GenBank/DDBJ whole genome shotgun (WGS) entry which is preliminary data.</text>
</comment>
<name>A0ABU0WSX1_9PSEU</name>
<reference evidence="2 3" key="1">
    <citation type="submission" date="2017-06" db="EMBL/GenBank/DDBJ databases">
        <title>Cultured bacterium strain Saccharothrix yanglingensis Hhs.015.</title>
        <authorList>
            <person name="Xia Y."/>
        </authorList>
    </citation>
    <scope>NUCLEOTIDE SEQUENCE [LARGE SCALE GENOMIC DNA]</scope>
    <source>
        <strain evidence="2 3">Hhs.015</strain>
    </source>
</reference>
<accession>A0ABU0WSX1</accession>
<evidence type="ECO:0000313" key="3">
    <source>
        <dbReference type="Proteomes" id="UP001225605"/>
    </source>
</evidence>
<dbReference type="Gene3D" id="1.20.120.450">
    <property type="entry name" value="dinb family like domain"/>
    <property type="match status" value="1"/>
</dbReference>
<dbReference type="InterPro" id="IPR034660">
    <property type="entry name" value="DinB/YfiT-like"/>
</dbReference>
<sequence>MSREQLISRAVATTVEVVDGIEPDQLGAPTPCTEFDVRALVKHLMHWAPVLEGAGRKEQVAPPAESDTATTDDWAAELTAQLRATAAAWSTPESWEGATYMGGPNTMPAEVVGGITLGELVVHTWDLAQATGQTPTWDDEVLEHVHRRLVPTVEMGRGMGIYGPEVPVPDDAPLLHRILGLTGRKP</sequence>
<dbReference type="SUPFAM" id="SSF109854">
    <property type="entry name" value="DinB/YfiT-like putative metalloenzymes"/>
    <property type="match status" value="1"/>
</dbReference>
<dbReference type="Proteomes" id="UP001225605">
    <property type="component" value="Unassembled WGS sequence"/>
</dbReference>
<dbReference type="NCBIfam" id="TIGR03086">
    <property type="entry name" value="TIGR03086 family metal-binding protein"/>
    <property type="match status" value="1"/>
</dbReference>
<dbReference type="NCBIfam" id="TIGR03083">
    <property type="entry name" value="maleylpyruvate isomerase family mycothiol-dependent enzyme"/>
    <property type="match status" value="1"/>
</dbReference>
<dbReference type="InterPro" id="IPR017517">
    <property type="entry name" value="Maleyloyr_isom"/>
</dbReference>
<dbReference type="RefSeq" id="WP_306743701.1">
    <property type="nucleotide sequence ID" value="NZ_NSDM01000001.1"/>
</dbReference>
<dbReference type="Pfam" id="PF11716">
    <property type="entry name" value="MDMPI_N"/>
    <property type="match status" value="1"/>
</dbReference>
<dbReference type="EMBL" id="NSDM01000001">
    <property type="protein sequence ID" value="MDQ2582618.1"/>
    <property type="molecule type" value="Genomic_DNA"/>
</dbReference>
<keyword evidence="3" id="KW-1185">Reference proteome</keyword>
<dbReference type="InterPro" id="IPR024344">
    <property type="entry name" value="MDMPI_metal-binding"/>
</dbReference>
<proteinExistence type="predicted"/>
<organism evidence="2 3">
    <name type="scientific">Saccharothrix yanglingensis</name>
    <dbReference type="NCBI Taxonomy" id="659496"/>
    <lineage>
        <taxon>Bacteria</taxon>
        <taxon>Bacillati</taxon>
        <taxon>Actinomycetota</taxon>
        <taxon>Actinomycetes</taxon>
        <taxon>Pseudonocardiales</taxon>
        <taxon>Pseudonocardiaceae</taxon>
        <taxon>Saccharothrix</taxon>
    </lineage>
</organism>